<feature type="transmembrane region" description="Helical" evidence="5">
    <location>
        <begin position="158"/>
        <end position="176"/>
    </location>
</feature>
<proteinExistence type="predicted"/>
<protein>
    <submittedName>
        <fullName evidence="7">MFS superfamily sulfate permease-like transporter</fullName>
    </submittedName>
</protein>
<dbReference type="GO" id="GO:0055085">
    <property type="term" value="P:transmembrane transport"/>
    <property type="evidence" value="ECO:0007669"/>
    <property type="project" value="InterPro"/>
</dbReference>
<dbReference type="Proteomes" id="UP000320653">
    <property type="component" value="Unassembled WGS sequence"/>
</dbReference>
<dbReference type="PROSITE" id="PS50801">
    <property type="entry name" value="STAS"/>
    <property type="match status" value="1"/>
</dbReference>
<evidence type="ECO:0000313" key="8">
    <source>
        <dbReference type="Proteomes" id="UP000320653"/>
    </source>
</evidence>
<feature type="transmembrane region" description="Helical" evidence="5">
    <location>
        <begin position="232"/>
        <end position="251"/>
    </location>
</feature>
<reference evidence="7 8" key="1">
    <citation type="submission" date="2019-06" db="EMBL/GenBank/DDBJ databases">
        <title>Sorghum-associated microbial communities from plants grown in Nebraska, USA.</title>
        <authorList>
            <person name="Schachtman D."/>
        </authorList>
    </citation>
    <scope>NUCLEOTIDE SEQUENCE [LARGE SCALE GENOMIC DNA]</scope>
    <source>
        <strain evidence="7 8">1225</strain>
    </source>
</reference>
<evidence type="ECO:0000256" key="5">
    <source>
        <dbReference type="SAM" id="Phobius"/>
    </source>
</evidence>
<evidence type="ECO:0000256" key="1">
    <source>
        <dbReference type="ARBA" id="ARBA00004141"/>
    </source>
</evidence>
<gene>
    <name evidence="7" type="ORF">FHW37_11227</name>
</gene>
<dbReference type="InterPro" id="IPR002645">
    <property type="entry name" value="STAS_dom"/>
</dbReference>
<evidence type="ECO:0000256" key="2">
    <source>
        <dbReference type="ARBA" id="ARBA00022692"/>
    </source>
</evidence>
<keyword evidence="3 5" id="KW-1133">Transmembrane helix</keyword>
<evidence type="ECO:0000256" key="4">
    <source>
        <dbReference type="ARBA" id="ARBA00023136"/>
    </source>
</evidence>
<dbReference type="SUPFAM" id="SSF52091">
    <property type="entry name" value="SpoIIaa-like"/>
    <property type="match status" value="1"/>
</dbReference>
<evidence type="ECO:0000313" key="7">
    <source>
        <dbReference type="EMBL" id="TWF47389.1"/>
    </source>
</evidence>
<feature type="transmembrane region" description="Helical" evidence="5">
    <location>
        <begin position="55"/>
        <end position="75"/>
    </location>
</feature>
<comment type="caution">
    <text evidence="7">The sequence shown here is derived from an EMBL/GenBank/DDBJ whole genome shotgun (WGS) entry which is preliminary data.</text>
</comment>
<name>A0A561QAK1_9HYPH</name>
<evidence type="ECO:0000259" key="6">
    <source>
        <dbReference type="PROSITE" id="PS50801"/>
    </source>
</evidence>
<dbReference type="Pfam" id="PF01740">
    <property type="entry name" value="STAS"/>
    <property type="match status" value="1"/>
</dbReference>
<feature type="transmembrane region" description="Helical" evidence="5">
    <location>
        <begin position="305"/>
        <end position="325"/>
    </location>
</feature>
<dbReference type="EMBL" id="VIWP01000012">
    <property type="protein sequence ID" value="TWF47389.1"/>
    <property type="molecule type" value="Genomic_DNA"/>
</dbReference>
<dbReference type="InterPro" id="IPR011547">
    <property type="entry name" value="SLC26A/SulP_dom"/>
</dbReference>
<feature type="transmembrane region" description="Helical" evidence="5">
    <location>
        <begin position="115"/>
        <end position="138"/>
    </location>
</feature>
<dbReference type="PANTHER" id="PTHR11814">
    <property type="entry name" value="SULFATE TRANSPORTER"/>
    <property type="match status" value="1"/>
</dbReference>
<comment type="subcellular location">
    <subcellularLocation>
        <location evidence="1">Membrane</location>
        <topology evidence="1">Multi-pass membrane protein</topology>
    </subcellularLocation>
</comment>
<accession>A0A561QAK1</accession>
<keyword evidence="8" id="KW-1185">Reference proteome</keyword>
<dbReference type="AlphaFoldDB" id="A0A561QAK1"/>
<sequence>MGARDLVAGLSVAGLMFPEAVAYAGIAGLAPQHALAAAIAGCLAYSVFGRSRFAIVSPTSSSAAILAATIAALPGSAADKLVLVTLMVAIVGLLFIAAGMLRLGNLAGFISRPVLRGFAFGLAITIIVKQLPLITGIGAPGGNIGEQLLALASTFQQWHSTSVTVGCTALVALLALRRYPFLPGAFIVLCAGIAFTKLFALEAHGVALVGSISMSLTWPTFSSVKWAQIRELLPYTFPLVLILFAESWGTIRSLSLRHGEPVSANRELCALGVANLASAMVQGMPVGAGFSAGSASEAAGADSRLTAVVAGLGLMLIIILGGGLVEALPEPVLAAVVIAALTHALDPRPLLRLFRLKHDIVIALAAAFGVIIFGVVNGIVVAVVLSLAALLRKLSTPYVAALGRVGKGHDFVDVARHPDASPIAGVAIWRPAQPLFFANADAILTETAARIARAPGATSVIVSLEESFDLDSTALDALLEFDTLIRSQGRRLQYARMHDRVRDLIGLAEPSVLAHVSYSVDDAVNALLADQGDQK</sequence>
<dbReference type="InterPro" id="IPR036513">
    <property type="entry name" value="STAS_dom_sf"/>
</dbReference>
<keyword evidence="4 5" id="KW-0472">Membrane</keyword>
<dbReference type="RefSeq" id="WP_145642775.1">
    <property type="nucleotide sequence ID" value="NZ_VIWP01000012.1"/>
</dbReference>
<feature type="transmembrane region" description="Helical" evidence="5">
    <location>
        <begin position="360"/>
        <end position="391"/>
    </location>
</feature>
<dbReference type="CDD" id="cd07042">
    <property type="entry name" value="STAS_SulP_like_sulfate_transporter"/>
    <property type="match status" value="1"/>
</dbReference>
<organism evidence="7 8">
    <name type="scientific">Neorhizobium alkalisoli</name>
    <dbReference type="NCBI Taxonomy" id="528178"/>
    <lineage>
        <taxon>Bacteria</taxon>
        <taxon>Pseudomonadati</taxon>
        <taxon>Pseudomonadota</taxon>
        <taxon>Alphaproteobacteria</taxon>
        <taxon>Hyphomicrobiales</taxon>
        <taxon>Rhizobiaceae</taxon>
        <taxon>Rhizobium/Agrobacterium group</taxon>
        <taxon>Neorhizobium</taxon>
    </lineage>
</organism>
<feature type="domain" description="STAS" evidence="6">
    <location>
        <begin position="416"/>
        <end position="527"/>
    </location>
</feature>
<dbReference type="OrthoDB" id="9771198at2"/>
<feature type="transmembrane region" description="Helical" evidence="5">
    <location>
        <begin position="188"/>
        <end position="212"/>
    </location>
</feature>
<dbReference type="Gene3D" id="3.30.750.24">
    <property type="entry name" value="STAS domain"/>
    <property type="match status" value="1"/>
</dbReference>
<feature type="transmembrane region" description="Helical" evidence="5">
    <location>
        <begin position="32"/>
        <end position="48"/>
    </location>
</feature>
<dbReference type="InterPro" id="IPR001902">
    <property type="entry name" value="SLC26A/SulP_fam"/>
</dbReference>
<keyword evidence="2 5" id="KW-0812">Transmembrane</keyword>
<evidence type="ECO:0000256" key="3">
    <source>
        <dbReference type="ARBA" id="ARBA00022989"/>
    </source>
</evidence>
<dbReference type="GO" id="GO:0016020">
    <property type="term" value="C:membrane"/>
    <property type="evidence" value="ECO:0007669"/>
    <property type="project" value="UniProtKB-SubCell"/>
</dbReference>
<feature type="transmembrane region" description="Helical" evidence="5">
    <location>
        <begin position="81"/>
        <end position="103"/>
    </location>
</feature>
<dbReference type="Pfam" id="PF00916">
    <property type="entry name" value="Sulfate_transp"/>
    <property type="match status" value="1"/>
</dbReference>